<protein>
    <recommendedName>
        <fullName evidence="1">DOG1 domain-containing protein</fullName>
    </recommendedName>
</protein>
<dbReference type="Proteomes" id="UP000001514">
    <property type="component" value="Unassembled WGS sequence"/>
</dbReference>
<dbReference type="OMA" id="CKEDASF"/>
<dbReference type="GO" id="GO:0043565">
    <property type="term" value="F:sequence-specific DNA binding"/>
    <property type="evidence" value="ECO:0007669"/>
    <property type="project" value="InterPro"/>
</dbReference>
<dbReference type="Gramene" id="EFJ25959">
    <property type="protein sequence ID" value="EFJ25959"/>
    <property type="gene ID" value="SELMODRAFT_173073"/>
</dbReference>
<dbReference type="PANTHER" id="PTHR46354:SF27">
    <property type="entry name" value="DOG1 DOMAIN-CONTAINING PROTEIN"/>
    <property type="match status" value="1"/>
</dbReference>
<dbReference type="SMR" id="D8RP22"/>
<evidence type="ECO:0000313" key="2">
    <source>
        <dbReference type="EMBL" id="EFJ25959.1"/>
    </source>
</evidence>
<dbReference type="HOGENOM" id="CLU_024782_4_0_1"/>
<dbReference type="eggNOG" id="KOG0498">
    <property type="taxonomic scope" value="Eukaryota"/>
</dbReference>
<evidence type="ECO:0000259" key="1">
    <source>
        <dbReference type="PROSITE" id="PS51806"/>
    </source>
</evidence>
<dbReference type="Pfam" id="PF14144">
    <property type="entry name" value="DOG1"/>
    <property type="match status" value="1"/>
</dbReference>
<dbReference type="InParanoid" id="D8RP22"/>
<proteinExistence type="predicted"/>
<feature type="domain" description="DOG1" evidence="1">
    <location>
        <begin position="3"/>
        <end position="241"/>
    </location>
</feature>
<reference evidence="2 3" key="1">
    <citation type="journal article" date="2011" name="Science">
        <title>The Selaginella genome identifies genetic changes associated with the evolution of vascular plants.</title>
        <authorList>
            <person name="Banks J.A."/>
            <person name="Nishiyama T."/>
            <person name="Hasebe M."/>
            <person name="Bowman J.L."/>
            <person name="Gribskov M."/>
            <person name="dePamphilis C."/>
            <person name="Albert V.A."/>
            <person name="Aono N."/>
            <person name="Aoyama T."/>
            <person name="Ambrose B.A."/>
            <person name="Ashton N.W."/>
            <person name="Axtell M.J."/>
            <person name="Barker E."/>
            <person name="Barker M.S."/>
            <person name="Bennetzen J.L."/>
            <person name="Bonawitz N.D."/>
            <person name="Chapple C."/>
            <person name="Cheng C."/>
            <person name="Correa L.G."/>
            <person name="Dacre M."/>
            <person name="DeBarry J."/>
            <person name="Dreyer I."/>
            <person name="Elias M."/>
            <person name="Engstrom E.M."/>
            <person name="Estelle M."/>
            <person name="Feng L."/>
            <person name="Finet C."/>
            <person name="Floyd S.K."/>
            <person name="Frommer W.B."/>
            <person name="Fujita T."/>
            <person name="Gramzow L."/>
            <person name="Gutensohn M."/>
            <person name="Harholt J."/>
            <person name="Hattori M."/>
            <person name="Heyl A."/>
            <person name="Hirai T."/>
            <person name="Hiwatashi Y."/>
            <person name="Ishikawa M."/>
            <person name="Iwata M."/>
            <person name="Karol K.G."/>
            <person name="Koehler B."/>
            <person name="Kolukisaoglu U."/>
            <person name="Kubo M."/>
            <person name="Kurata T."/>
            <person name="Lalonde S."/>
            <person name="Li K."/>
            <person name="Li Y."/>
            <person name="Litt A."/>
            <person name="Lyons E."/>
            <person name="Manning G."/>
            <person name="Maruyama T."/>
            <person name="Michael T.P."/>
            <person name="Mikami K."/>
            <person name="Miyazaki S."/>
            <person name="Morinaga S."/>
            <person name="Murata T."/>
            <person name="Mueller-Roeber B."/>
            <person name="Nelson D.R."/>
            <person name="Obara M."/>
            <person name="Oguri Y."/>
            <person name="Olmstead R.G."/>
            <person name="Onodera N."/>
            <person name="Petersen B.L."/>
            <person name="Pils B."/>
            <person name="Prigge M."/>
            <person name="Rensing S.A."/>
            <person name="Riano-Pachon D.M."/>
            <person name="Roberts A.W."/>
            <person name="Sato Y."/>
            <person name="Scheller H.V."/>
            <person name="Schulz B."/>
            <person name="Schulz C."/>
            <person name="Shakirov E.V."/>
            <person name="Shibagaki N."/>
            <person name="Shinohara N."/>
            <person name="Shippen D.E."/>
            <person name="Soerensen I."/>
            <person name="Sotooka R."/>
            <person name="Sugimoto N."/>
            <person name="Sugita M."/>
            <person name="Sumikawa N."/>
            <person name="Tanurdzic M."/>
            <person name="Theissen G."/>
            <person name="Ulvskov P."/>
            <person name="Wakazuki S."/>
            <person name="Weng J.K."/>
            <person name="Willats W.W."/>
            <person name="Wipf D."/>
            <person name="Wolf P.G."/>
            <person name="Yang L."/>
            <person name="Zimmer A.D."/>
            <person name="Zhu Q."/>
            <person name="Mitros T."/>
            <person name="Hellsten U."/>
            <person name="Loque D."/>
            <person name="Otillar R."/>
            <person name="Salamov A."/>
            <person name="Schmutz J."/>
            <person name="Shapiro H."/>
            <person name="Lindquist E."/>
            <person name="Lucas S."/>
            <person name="Rokhsar D."/>
            <person name="Grigoriev I.V."/>
        </authorList>
    </citation>
    <scope>NUCLEOTIDE SEQUENCE [LARGE SCALE GENOMIC DNA]</scope>
</reference>
<accession>D8RP22</accession>
<dbReference type="InterPro" id="IPR025422">
    <property type="entry name" value="TGA_domain"/>
</dbReference>
<dbReference type="GO" id="GO:0006351">
    <property type="term" value="P:DNA-templated transcription"/>
    <property type="evidence" value="ECO:0007669"/>
    <property type="project" value="InterPro"/>
</dbReference>
<keyword evidence="3" id="KW-1185">Reference proteome</keyword>
<organism evidence="3">
    <name type="scientific">Selaginella moellendorffii</name>
    <name type="common">Spikemoss</name>
    <dbReference type="NCBI Taxonomy" id="88036"/>
    <lineage>
        <taxon>Eukaryota</taxon>
        <taxon>Viridiplantae</taxon>
        <taxon>Streptophyta</taxon>
        <taxon>Embryophyta</taxon>
        <taxon>Tracheophyta</taxon>
        <taxon>Lycopodiopsida</taxon>
        <taxon>Selaginellales</taxon>
        <taxon>Selaginellaceae</taxon>
        <taxon>Selaginella</taxon>
    </lineage>
</organism>
<dbReference type="PROSITE" id="PS51806">
    <property type="entry name" value="DOG1"/>
    <property type="match status" value="1"/>
</dbReference>
<name>D8RP22_SELML</name>
<gene>
    <name evidence="2" type="ORF">SELMODRAFT_173073</name>
</gene>
<evidence type="ECO:0000313" key="3">
    <source>
        <dbReference type="Proteomes" id="UP000001514"/>
    </source>
</evidence>
<dbReference type="AlphaFoldDB" id="D8RP22"/>
<sequence length="307" mass="34207">MASRDFEEFHKKWFDAASLQLKSLRNALKEELCSEELLIQALQQFYTFYRNYAEEKIQMIKEDASHVVASCWRSPLEISFLWMGGWRPTMSIILVFSLMGMQIEDDLVKILEGMDVPTMAALSGKQLQRLNSLQQRNRHAEDNISNHLADLQMLVADQEIARATVTDPPPSESDDLSLLQEAMEPKLAYLRDIVLEAEELRLRAADELVQILTPLQAVQYAVTALELGIAVRKLGVSAALSQPQCIRGSALEGNVNTLRKVLARGADPSAADSDGRTALVKTGSLSFPACSELSFFFAAYGSVERPQ</sequence>
<dbReference type="KEGG" id="smo:SELMODRAFT_173073"/>
<dbReference type="PANTHER" id="PTHR46354">
    <property type="entry name" value="DOG1 DOMAIN-CONTAINING PROTEIN"/>
    <property type="match status" value="1"/>
</dbReference>
<dbReference type="InterPro" id="IPR051886">
    <property type="entry name" value="Seed_Dev/Stress_Resp_Reg"/>
</dbReference>
<dbReference type="EMBL" id="GL377585">
    <property type="protein sequence ID" value="EFJ25959.1"/>
    <property type="molecule type" value="Genomic_DNA"/>
</dbReference>